<dbReference type="Gene3D" id="1.10.287.1490">
    <property type="match status" value="1"/>
</dbReference>
<evidence type="ECO:0000313" key="7">
    <source>
        <dbReference type="Proteomes" id="UP000583496"/>
    </source>
</evidence>
<comment type="similarity">
    <text evidence="1">Belongs to the CCDC39 family.</text>
</comment>
<proteinExistence type="inferred from homology"/>
<dbReference type="GO" id="GO:0060285">
    <property type="term" value="P:cilium-dependent cell motility"/>
    <property type="evidence" value="ECO:0007669"/>
    <property type="project" value="TreeGrafter"/>
</dbReference>
<comment type="caution">
    <text evidence="6">The sequence shown here is derived from an EMBL/GenBank/DDBJ whole genome shotgun (WGS) entry which is preliminary data.</text>
</comment>
<name>A0A7L2TPP9_POMRU</name>
<dbReference type="OrthoDB" id="10259720at2759"/>
<dbReference type="GO" id="GO:0060287">
    <property type="term" value="P:epithelial cilium movement involved in determination of left/right asymmetry"/>
    <property type="evidence" value="ECO:0007669"/>
    <property type="project" value="TreeGrafter"/>
</dbReference>
<evidence type="ECO:0000256" key="1">
    <source>
        <dbReference type="ARBA" id="ARBA00005805"/>
    </source>
</evidence>
<dbReference type="AlphaFoldDB" id="A0A7L2TPP9"/>
<dbReference type="PANTHER" id="PTHR18962:SF0">
    <property type="entry name" value="COILED-COIL DOMAIN-CONTAINING PROTEIN 39"/>
    <property type="match status" value="1"/>
</dbReference>
<dbReference type="GO" id="GO:0005576">
    <property type="term" value="C:extracellular region"/>
    <property type="evidence" value="ECO:0007669"/>
    <property type="project" value="GOC"/>
</dbReference>
<feature type="coiled-coil region" evidence="5">
    <location>
        <begin position="718"/>
        <end position="773"/>
    </location>
</feature>
<evidence type="ECO:0000313" key="6">
    <source>
        <dbReference type="EMBL" id="NXS34644.1"/>
    </source>
</evidence>
<keyword evidence="7" id="KW-1185">Reference proteome</keyword>
<feature type="non-terminal residue" evidence="6">
    <location>
        <position position="1"/>
    </location>
</feature>
<keyword evidence="3 5" id="KW-0175">Coiled coil</keyword>
<gene>
    <name evidence="6" type="primary">Ccdc39</name>
    <name evidence="6" type="ORF">POSRUF_R10460</name>
</gene>
<reference evidence="6 7" key="1">
    <citation type="submission" date="2019-09" db="EMBL/GenBank/DDBJ databases">
        <title>Bird 10,000 Genomes (B10K) Project - Family phase.</title>
        <authorList>
            <person name="Zhang G."/>
        </authorList>
    </citation>
    <scope>NUCLEOTIDE SEQUENCE [LARGE SCALE GENOMIC DNA]</scope>
    <source>
        <strain evidence="6">B10K-DU-002-71</strain>
        <tissue evidence="6">Muscle</tissue>
    </source>
</reference>
<organism evidence="6 7">
    <name type="scientific">Pomatostomus ruficeps</name>
    <name type="common">Chestnut-crowned babbler</name>
    <dbReference type="NCBI Taxonomy" id="9176"/>
    <lineage>
        <taxon>Eukaryota</taxon>
        <taxon>Metazoa</taxon>
        <taxon>Chordata</taxon>
        <taxon>Craniata</taxon>
        <taxon>Vertebrata</taxon>
        <taxon>Euteleostomi</taxon>
        <taxon>Archelosauria</taxon>
        <taxon>Archosauria</taxon>
        <taxon>Dinosauria</taxon>
        <taxon>Saurischia</taxon>
        <taxon>Theropoda</taxon>
        <taxon>Coelurosauria</taxon>
        <taxon>Aves</taxon>
        <taxon>Neognathae</taxon>
        <taxon>Neoaves</taxon>
        <taxon>Telluraves</taxon>
        <taxon>Australaves</taxon>
        <taxon>Passeriformes</taxon>
        <taxon>Sylvioidea</taxon>
        <taxon>Timaliidae</taxon>
        <taxon>Pomatostomus</taxon>
    </lineage>
</organism>
<feature type="coiled-coil region" evidence="5">
    <location>
        <begin position="16"/>
        <end position="148"/>
    </location>
</feature>
<dbReference type="InterPro" id="IPR033290">
    <property type="entry name" value="CCDC39"/>
</dbReference>
<feature type="coiled-coil region" evidence="5">
    <location>
        <begin position="268"/>
        <end position="524"/>
    </location>
</feature>
<evidence type="ECO:0000256" key="2">
    <source>
        <dbReference type="ARBA" id="ARBA00016725"/>
    </source>
</evidence>
<feature type="non-terminal residue" evidence="6">
    <location>
        <position position="880"/>
    </location>
</feature>
<dbReference type="PANTHER" id="PTHR18962">
    <property type="entry name" value="COILED-COIL DOMAIN-CONTAINING PROTEIN 39"/>
    <property type="match status" value="1"/>
</dbReference>
<protein>
    <recommendedName>
        <fullName evidence="2">Coiled-coil domain-containing protein 39</fullName>
    </recommendedName>
</protein>
<dbReference type="EMBL" id="VYZT01044773">
    <property type="protein sequence ID" value="NXS34644.1"/>
    <property type="molecule type" value="Genomic_DNA"/>
</dbReference>
<comment type="function">
    <text evidence="4">Required for assembly of dynein regulatory complex (DRC) and inner dynein arm (IDA) complexes, which are responsible for ciliary beat regulation, thereby playing a central role in motility in cilia and flagella. Probably acts together with CCDC40 to form a molecular ruler that determines the 96 nanometer (nm) repeat length and arrangements of components in cilia and flagella. Not required for outer dynein arm complexes assembly.</text>
</comment>
<dbReference type="GO" id="GO:0036159">
    <property type="term" value="P:inner dynein arm assembly"/>
    <property type="evidence" value="ECO:0007669"/>
    <property type="project" value="InterPro"/>
</dbReference>
<sequence>AASVLAELQWDRGYAVPVANAENKALEEELQKMQKEKENLQNELTNFEERTEAMTSHLKNVRQEINFSQSLYKAKENEIETEHHFKALAEREYGRLKNDIKRLNDEIASLRQKKSIQEATINKNTKKLENLKQQMNCDEELLQSWIKELNRSDNDAVAIQKYAQQDEGKLGALTLQIEKLTLQANQKRRALDKELTETLTAQMELDRAAEDFRRVHQERQEVIRQWEDAIHQMQKRDQEIDHCALLIAEIKQEIRNKEIVLREKTSFLVNETVNNMEYEKKISSAEREANNLRKEYQAQDTRRAQLQDELQALKSIVRRTASDLESLRTQVTNLKKEIQGKKARLNLLNEKNASLSDKLKLVVEETLSSEEKAMRLEEILKEEEKSVEEKENEMRQLKDLLFKKTQELKVQKDKEKIVLAEIEGGQKSLKNLKSRLRKLDTDLLKQQELIYDQDFYIQQIQRRLSRLEGEVNSDEKQVLEGKVAELKKTLEEKKRTYDVLQSQYRKLQNDVQIIKRTIDKTGEETSGLTEKIEELNLFNERSLQELKKAKHIKQEMMVENNLLKLELKRLQSTLSNKAEKVLTLEKQKLELKKAIAERTEEIRIQKAMLDSQIRLLDQERHRMSAEFQDRLWKIDRLKSRYEIFTLSMMPPEGEEMKSQAYYVIKAAQEKEALQQEGDDLEAKICKAEKEIIAMENSLCVLKNWNRNYKNSFKAVPETSEETEEKLKLEKEKRDADEKYRYKQRQIKELQENLQSMEQEFDILQQQQAFFEEQKKEKQAFILQLKKEIEDQKPKLERVIKQCSRLSREIQSEREGGPETLEERDIHLRELKGFNKTVNQVIVDVLEANPGLTAAFQMYFDKFNLELPTTASPSGSQTSQS</sequence>
<evidence type="ECO:0000256" key="3">
    <source>
        <dbReference type="ARBA" id="ARBA00023054"/>
    </source>
</evidence>
<feature type="coiled-coil region" evidence="5">
    <location>
        <begin position="553"/>
        <end position="601"/>
    </location>
</feature>
<accession>A0A7L2TPP9</accession>
<feature type="coiled-coil region" evidence="5">
    <location>
        <begin position="663"/>
        <end position="690"/>
    </location>
</feature>
<dbReference type="Proteomes" id="UP000583496">
    <property type="component" value="Unassembled WGS sequence"/>
</dbReference>
<dbReference type="Pfam" id="PF24161">
    <property type="entry name" value="CCDC39"/>
    <property type="match status" value="1"/>
</dbReference>
<dbReference type="GO" id="GO:0005930">
    <property type="term" value="C:axoneme"/>
    <property type="evidence" value="ECO:0007669"/>
    <property type="project" value="InterPro"/>
</dbReference>
<evidence type="ECO:0000256" key="5">
    <source>
        <dbReference type="SAM" id="Coils"/>
    </source>
</evidence>
<dbReference type="SUPFAM" id="SSF90257">
    <property type="entry name" value="Myosin rod fragments"/>
    <property type="match status" value="1"/>
</dbReference>
<evidence type="ECO:0000256" key="4">
    <source>
        <dbReference type="ARBA" id="ARBA00045182"/>
    </source>
</evidence>